<dbReference type="InterPro" id="IPR013783">
    <property type="entry name" value="Ig-like_fold"/>
</dbReference>
<evidence type="ECO:0000313" key="12">
    <source>
        <dbReference type="EMBL" id="MFL0248474.1"/>
    </source>
</evidence>
<gene>
    <name evidence="10 12" type="primary">glgB</name>
    <name evidence="12" type="ORF">ACJDUG_16110</name>
</gene>
<comment type="caution">
    <text evidence="12">The sequence shown here is derived from an EMBL/GenBank/DDBJ whole genome shotgun (WGS) entry which is preliminary data.</text>
</comment>
<dbReference type="EMBL" id="JBJHZZ010000018">
    <property type="protein sequence ID" value="MFL0248474.1"/>
    <property type="molecule type" value="Genomic_DNA"/>
</dbReference>
<evidence type="ECO:0000256" key="3">
    <source>
        <dbReference type="ARBA" id="ARBA00004964"/>
    </source>
</evidence>
<keyword evidence="6 10" id="KW-0328">Glycosyltransferase</keyword>
<evidence type="ECO:0000259" key="11">
    <source>
        <dbReference type="SMART" id="SM00642"/>
    </source>
</evidence>
<evidence type="ECO:0000256" key="4">
    <source>
        <dbReference type="ARBA" id="ARBA00009000"/>
    </source>
</evidence>
<dbReference type="InterPro" id="IPR044143">
    <property type="entry name" value="GlgB_N_E_set_prok"/>
</dbReference>
<feature type="active site" description="Nucleophile" evidence="10">
    <location>
        <position position="307"/>
    </location>
</feature>
<dbReference type="SMART" id="SM00642">
    <property type="entry name" value="Aamy"/>
    <property type="match status" value="1"/>
</dbReference>
<name>A0ABW8TBT5_9CLOT</name>
<dbReference type="Pfam" id="PF00128">
    <property type="entry name" value="Alpha-amylase"/>
    <property type="match status" value="1"/>
</dbReference>
<comment type="pathway">
    <text evidence="3 10">Glycan biosynthesis; glycogen biosynthesis.</text>
</comment>
<evidence type="ECO:0000256" key="2">
    <source>
        <dbReference type="ARBA" id="ARBA00002953"/>
    </source>
</evidence>
<dbReference type="Pfam" id="PF02922">
    <property type="entry name" value="CBM_48"/>
    <property type="match status" value="1"/>
</dbReference>
<dbReference type="Gene3D" id="3.20.20.80">
    <property type="entry name" value="Glycosidases"/>
    <property type="match status" value="1"/>
</dbReference>
<proteinExistence type="inferred from homology"/>
<accession>A0ABW8TBT5</accession>
<evidence type="ECO:0000256" key="9">
    <source>
        <dbReference type="ARBA" id="ARBA00023277"/>
    </source>
</evidence>
<evidence type="ECO:0000313" key="13">
    <source>
        <dbReference type="Proteomes" id="UP001623591"/>
    </source>
</evidence>
<dbReference type="InterPro" id="IPR006407">
    <property type="entry name" value="GlgB"/>
</dbReference>
<dbReference type="PIRSF" id="PIRSF000463">
    <property type="entry name" value="GlgB"/>
    <property type="match status" value="1"/>
</dbReference>
<comment type="similarity">
    <text evidence="4 10">Belongs to the glycosyl hydrolase 13 family. GlgB subfamily.</text>
</comment>
<dbReference type="CDD" id="cd02855">
    <property type="entry name" value="E_set_GBE_prok_N"/>
    <property type="match status" value="1"/>
</dbReference>
<dbReference type="InterPro" id="IPR006048">
    <property type="entry name" value="A-amylase/branching_C"/>
</dbReference>
<dbReference type="Proteomes" id="UP001623591">
    <property type="component" value="Unassembled WGS sequence"/>
</dbReference>
<comment type="subunit">
    <text evidence="10">Monomer.</text>
</comment>
<feature type="domain" description="Glycosyl hydrolase family 13 catalytic" evidence="11">
    <location>
        <begin position="163"/>
        <end position="510"/>
    </location>
</feature>
<dbReference type="CDD" id="cd11322">
    <property type="entry name" value="AmyAc_Glg_BE"/>
    <property type="match status" value="1"/>
</dbReference>
<dbReference type="NCBIfam" id="NF008967">
    <property type="entry name" value="PRK12313.1"/>
    <property type="match status" value="1"/>
</dbReference>
<evidence type="ECO:0000256" key="5">
    <source>
        <dbReference type="ARBA" id="ARBA00022600"/>
    </source>
</evidence>
<dbReference type="PANTHER" id="PTHR43651">
    <property type="entry name" value="1,4-ALPHA-GLUCAN-BRANCHING ENZYME"/>
    <property type="match status" value="1"/>
</dbReference>
<comment type="function">
    <text evidence="2 10">Catalyzes the formation of the alpha-1,6-glucosidic linkages in glycogen by scission of a 1,4-alpha-linked oligosaccharide from growing alpha-1,4-glucan chains and the subsequent attachment of the oligosaccharide to the alpha-1,6 position.</text>
</comment>
<dbReference type="SUPFAM" id="SSF81296">
    <property type="entry name" value="E set domains"/>
    <property type="match status" value="1"/>
</dbReference>
<protein>
    <recommendedName>
        <fullName evidence="10">1,4-alpha-glucan branching enzyme GlgB</fullName>
        <ecNumber evidence="10">2.4.1.18</ecNumber>
    </recommendedName>
    <alternativeName>
        <fullName evidence="10">1,4-alpha-D-glucan:1,4-alpha-D-glucan 6-glucosyl-transferase</fullName>
    </alternativeName>
    <alternativeName>
        <fullName evidence="10">Alpha-(1-&gt;4)-glucan branching enzyme</fullName>
    </alternativeName>
    <alternativeName>
        <fullName evidence="10">Glycogen branching enzyme</fullName>
        <shortName evidence="10">BE</shortName>
    </alternativeName>
</protein>
<dbReference type="Pfam" id="PF02806">
    <property type="entry name" value="Alpha-amylase_C"/>
    <property type="match status" value="1"/>
</dbReference>
<dbReference type="SUPFAM" id="SSF51011">
    <property type="entry name" value="Glycosyl hydrolase domain"/>
    <property type="match status" value="1"/>
</dbReference>
<dbReference type="GO" id="GO:0003844">
    <property type="term" value="F:1,4-alpha-glucan branching enzyme activity"/>
    <property type="evidence" value="ECO:0007669"/>
    <property type="project" value="UniProtKB-EC"/>
</dbReference>
<keyword evidence="8 10" id="KW-0320">Glycogen biosynthesis</keyword>
<dbReference type="InterPro" id="IPR013780">
    <property type="entry name" value="Glyco_hydro_b"/>
</dbReference>
<dbReference type="NCBIfam" id="NF003811">
    <property type="entry name" value="PRK05402.1"/>
    <property type="match status" value="1"/>
</dbReference>
<evidence type="ECO:0000256" key="1">
    <source>
        <dbReference type="ARBA" id="ARBA00000826"/>
    </source>
</evidence>
<keyword evidence="7 10" id="KW-0808">Transferase</keyword>
<dbReference type="EC" id="2.4.1.18" evidence="10"/>
<dbReference type="NCBIfam" id="TIGR01515">
    <property type="entry name" value="branching_enzym"/>
    <property type="match status" value="1"/>
</dbReference>
<evidence type="ECO:0000256" key="7">
    <source>
        <dbReference type="ARBA" id="ARBA00022679"/>
    </source>
</evidence>
<keyword evidence="13" id="KW-1185">Reference proteome</keyword>
<dbReference type="PANTHER" id="PTHR43651:SF3">
    <property type="entry name" value="1,4-ALPHA-GLUCAN-BRANCHING ENZYME"/>
    <property type="match status" value="1"/>
</dbReference>
<sequence>MKFNKPRRKLKVNLNKIPHLKNYNIFGSHITVLHGIHGTRFTLWAPHAIAVSVVGSFNNWCGKEHIMKLKKQLNIWTLFIPYIKANEIYKYEITTTSGKKLLKADPYAYCSELRPNTASLVTDLTSFNWGDSPWLIKRRENSIYNNPLNIYELHIGSWKKKNDSFMNYREIADKLLEYIMQMGYTHIELLPITEHPLDASWGYQSTGYFSVTSRYGAPEDFMYFVNKFHEHNIGVILDWVPGHFCKDAHGLYNFDGFPLYEYKNPLLGENDWGTANFDLGKSKVRQFLISNALFLFDIYHIDGIRVDAVANMLYMNYGKSDKSNLTNKYGGSENLESIDFLKKLNSTIFSHFPNVLMIAEDSSTFPAVTAPVYLGGLGFNYKWNMGWMNDMLKYMQMNPVYRKYHHNLITFSLMYAFSENFILPLSHDEVVHGKKSLLNKMPGDYSEKFSNLRLFYGYMMCHPGKKLLFMGGEFGQFIEWRFAEELDWLLLSYPMHKALRAYVKDLNFLYIKEPSLWEKDHNNEGFKWIDHQNADQSIISFMRSGINKNDFLIIICNFTPVSYTNYKVGAPVFTHYKEVFNSDSDLYGGTNKTNETFIRPWPENWHSEPYHIKLTIPPLSLIIIKPSYNYKLERSIENAEERNDSNDTSWGTRQ</sequence>
<evidence type="ECO:0000256" key="10">
    <source>
        <dbReference type="HAMAP-Rule" id="MF_00685"/>
    </source>
</evidence>
<keyword evidence="5 10" id="KW-0321">Glycogen metabolism</keyword>
<keyword evidence="9 10" id="KW-0119">Carbohydrate metabolism</keyword>
<dbReference type="InterPro" id="IPR037439">
    <property type="entry name" value="Branching_enzy"/>
</dbReference>
<dbReference type="Gene3D" id="2.60.40.1180">
    <property type="entry name" value="Golgi alpha-mannosidase II"/>
    <property type="match status" value="1"/>
</dbReference>
<dbReference type="Gene3D" id="2.60.40.10">
    <property type="entry name" value="Immunoglobulins"/>
    <property type="match status" value="1"/>
</dbReference>
<dbReference type="RefSeq" id="WP_406770906.1">
    <property type="nucleotide sequence ID" value="NZ_JBJHZZ010000018.1"/>
</dbReference>
<dbReference type="SUPFAM" id="SSF51445">
    <property type="entry name" value="(Trans)glycosidases"/>
    <property type="match status" value="1"/>
</dbReference>
<comment type="catalytic activity">
    <reaction evidence="1 10">
        <text>Transfers a segment of a (1-&gt;4)-alpha-D-glucan chain to a primary hydroxy group in a similar glucan chain.</text>
        <dbReference type="EC" id="2.4.1.18"/>
    </reaction>
</comment>
<evidence type="ECO:0000256" key="8">
    <source>
        <dbReference type="ARBA" id="ARBA00023056"/>
    </source>
</evidence>
<feature type="active site" description="Proton donor" evidence="10">
    <location>
        <position position="360"/>
    </location>
</feature>
<dbReference type="HAMAP" id="MF_00685">
    <property type="entry name" value="GlgB"/>
    <property type="match status" value="1"/>
</dbReference>
<reference evidence="12 13" key="1">
    <citation type="submission" date="2024-11" db="EMBL/GenBank/DDBJ databases">
        <authorList>
            <person name="Heng Y.C."/>
            <person name="Lim A.C.H."/>
            <person name="Lee J.K.Y."/>
            <person name="Kittelmann S."/>
        </authorList>
    </citation>
    <scope>NUCLEOTIDE SEQUENCE [LARGE SCALE GENOMIC DNA]</scope>
    <source>
        <strain evidence="12 13">WILCCON 0185</strain>
    </source>
</reference>
<dbReference type="InterPro" id="IPR006047">
    <property type="entry name" value="GH13_cat_dom"/>
</dbReference>
<dbReference type="InterPro" id="IPR004193">
    <property type="entry name" value="Glyco_hydro_13_N"/>
</dbReference>
<dbReference type="InterPro" id="IPR014756">
    <property type="entry name" value="Ig_E-set"/>
</dbReference>
<organism evidence="12 13">
    <name type="scientific">Candidatus Clostridium stratigraminis</name>
    <dbReference type="NCBI Taxonomy" id="3381661"/>
    <lineage>
        <taxon>Bacteria</taxon>
        <taxon>Bacillati</taxon>
        <taxon>Bacillota</taxon>
        <taxon>Clostridia</taxon>
        <taxon>Eubacteriales</taxon>
        <taxon>Clostridiaceae</taxon>
        <taxon>Clostridium</taxon>
    </lineage>
</organism>
<dbReference type="InterPro" id="IPR017853">
    <property type="entry name" value="GH"/>
</dbReference>
<evidence type="ECO:0000256" key="6">
    <source>
        <dbReference type="ARBA" id="ARBA00022676"/>
    </source>
</evidence>